<dbReference type="Gene3D" id="3.80.10.10">
    <property type="entry name" value="Ribonuclease Inhibitor"/>
    <property type="match status" value="2"/>
</dbReference>
<dbReference type="InterPro" id="IPR001810">
    <property type="entry name" value="F-box_dom"/>
</dbReference>
<dbReference type="InterPro" id="IPR036047">
    <property type="entry name" value="F-box-like_dom_sf"/>
</dbReference>
<accession>A0ABN8LZ53</accession>
<keyword evidence="1" id="KW-0833">Ubl conjugation pathway</keyword>
<dbReference type="PANTHER" id="PTHR13318">
    <property type="entry name" value="PARTNER OF PAIRED, ISOFORM B-RELATED"/>
    <property type="match status" value="1"/>
</dbReference>
<dbReference type="InterPro" id="IPR001611">
    <property type="entry name" value="Leu-rich_rpt"/>
</dbReference>
<name>A0ABN8LZ53_9CNID</name>
<sequence length="716" mass="80572">MSRLCPNLDKLKALHHLKRDKGLAQLISIVANDTDLDLALPVQVNNCLKSGLIPSESRSLQQKAEEFCRKTRVIANKCKVFVGNVSYRVKSRELKEFFGYFGKVVHAEIITNRMNKRSRGFGFVTFSNEWEANKAKNSSDEERTLEERIMKVCSPERKKKGSKGFAQEPTLKEALEFFTENGGSNQELGDVTMEDDAIKQNLNNPKSVSPILKLNEYTMLHIFSYLSPKDRTRVERVCRQWRLLAIKSWHHITHLDFKGAFAAFKGVGGLTDEILWSILRRGCQNLKSLDLSLSPHFLTEFAILCIAKKCKALKELNISGVDVGTSSIKALSISCTQLEKVTLQKCFRLGEKGLWWLFKNCKKLCYINLEGKQSLKGQCFFMLPPTCKSLHLKDCTQLTDRGMGYIGDKCKDLKTINISGCITLTDEGILQLTQKCCMIESLQFSQAGNNASKPGCGSRVILLQLKDLDLSKNAVVNDELLYRIGRNCIHLRSLNLDSCHGGVTDTGLQCLVSCYQLSSLVISYLDKITDEGLVPLCANGSLEKLEARACTALTDKSIECLLKHCHDLAAVDVSGCSSITNVSLELLTRYCSLEDRPFLICTLGGTAIDGEEISRVQQTLQRCQLSSSDYSISERFDAVPTHGSGAFYCEDEDDDDEFDEYDNFADEDEEHFHNVVDEDETWMAEDSLWWRPDDGDAIDFLEADYPSLLEEQMYRS</sequence>
<keyword evidence="2" id="KW-0694">RNA-binding</keyword>
<dbReference type="InterPro" id="IPR000504">
    <property type="entry name" value="RRM_dom"/>
</dbReference>
<dbReference type="Pfam" id="PF12937">
    <property type="entry name" value="F-box-like"/>
    <property type="match status" value="1"/>
</dbReference>
<dbReference type="SMART" id="SM00256">
    <property type="entry name" value="FBOX"/>
    <property type="match status" value="1"/>
</dbReference>
<dbReference type="SUPFAM" id="SSF52047">
    <property type="entry name" value="RNI-like"/>
    <property type="match status" value="1"/>
</dbReference>
<evidence type="ECO:0000259" key="3">
    <source>
        <dbReference type="PROSITE" id="PS50102"/>
    </source>
</evidence>
<dbReference type="InterPro" id="IPR006553">
    <property type="entry name" value="Leu-rich_rpt_Cys-con_subtyp"/>
</dbReference>
<organism evidence="5 6">
    <name type="scientific">Porites evermanni</name>
    <dbReference type="NCBI Taxonomy" id="104178"/>
    <lineage>
        <taxon>Eukaryota</taxon>
        <taxon>Metazoa</taxon>
        <taxon>Cnidaria</taxon>
        <taxon>Anthozoa</taxon>
        <taxon>Hexacorallia</taxon>
        <taxon>Scleractinia</taxon>
        <taxon>Fungiina</taxon>
        <taxon>Poritidae</taxon>
        <taxon>Porites</taxon>
    </lineage>
</organism>
<dbReference type="SUPFAM" id="SSF81383">
    <property type="entry name" value="F-box domain"/>
    <property type="match status" value="1"/>
</dbReference>
<comment type="caution">
    <text evidence="5">The sequence shown here is derived from an EMBL/GenBank/DDBJ whole genome shotgun (WGS) entry which is preliminary data.</text>
</comment>
<proteinExistence type="predicted"/>
<reference evidence="5 6" key="1">
    <citation type="submission" date="2022-05" db="EMBL/GenBank/DDBJ databases">
        <authorList>
            <consortium name="Genoscope - CEA"/>
            <person name="William W."/>
        </authorList>
    </citation>
    <scope>NUCLEOTIDE SEQUENCE [LARGE SCALE GENOMIC DNA]</scope>
</reference>
<dbReference type="Gene3D" id="3.30.70.330">
    <property type="match status" value="1"/>
</dbReference>
<dbReference type="PROSITE" id="PS50102">
    <property type="entry name" value="RRM"/>
    <property type="match status" value="1"/>
</dbReference>
<dbReference type="Pfam" id="PF00076">
    <property type="entry name" value="RRM_1"/>
    <property type="match status" value="1"/>
</dbReference>
<feature type="domain" description="F-box" evidence="4">
    <location>
        <begin position="208"/>
        <end position="252"/>
    </location>
</feature>
<dbReference type="PANTHER" id="PTHR13318:SF247">
    <property type="entry name" value="GH16156P"/>
    <property type="match status" value="1"/>
</dbReference>
<evidence type="ECO:0000313" key="6">
    <source>
        <dbReference type="Proteomes" id="UP001159427"/>
    </source>
</evidence>
<dbReference type="PROSITE" id="PS50181">
    <property type="entry name" value="FBOX"/>
    <property type="match status" value="1"/>
</dbReference>
<dbReference type="Proteomes" id="UP001159427">
    <property type="component" value="Unassembled WGS sequence"/>
</dbReference>
<dbReference type="InterPro" id="IPR032675">
    <property type="entry name" value="LRR_dom_sf"/>
</dbReference>
<gene>
    <name evidence="5" type="ORF">PEVE_00003534</name>
</gene>
<evidence type="ECO:0000256" key="2">
    <source>
        <dbReference type="PROSITE-ProRule" id="PRU00176"/>
    </source>
</evidence>
<dbReference type="InterPro" id="IPR012677">
    <property type="entry name" value="Nucleotide-bd_a/b_plait_sf"/>
</dbReference>
<dbReference type="SUPFAM" id="SSF54928">
    <property type="entry name" value="RNA-binding domain, RBD"/>
    <property type="match status" value="1"/>
</dbReference>
<dbReference type="EMBL" id="CALNXI010000121">
    <property type="protein sequence ID" value="CAH3019621.1"/>
    <property type="molecule type" value="Genomic_DNA"/>
</dbReference>
<evidence type="ECO:0000259" key="4">
    <source>
        <dbReference type="PROSITE" id="PS50181"/>
    </source>
</evidence>
<feature type="domain" description="RRM" evidence="3">
    <location>
        <begin position="78"/>
        <end position="157"/>
    </location>
</feature>
<dbReference type="Pfam" id="PF13516">
    <property type="entry name" value="LRR_6"/>
    <property type="match status" value="1"/>
</dbReference>
<keyword evidence="6" id="KW-1185">Reference proteome</keyword>
<evidence type="ECO:0000313" key="5">
    <source>
        <dbReference type="EMBL" id="CAH3019621.1"/>
    </source>
</evidence>
<dbReference type="SMART" id="SM00360">
    <property type="entry name" value="RRM"/>
    <property type="match status" value="1"/>
</dbReference>
<dbReference type="InterPro" id="IPR035979">
    <property type="entry name" value="RBD_domain_sf"/>
</dbReference>
<evidence type="ECO:0000256" key="1">
    <source>
        <dbReference type="ARBA" id="ARBA00022786"/>
    </source>
</evidence>
<protein>
    <submittedName>
        <fullName evidence="5">Uncharacterized protein</fullName>
    </submittedName>
</protein>
<dbReference type="SMART" id="SM00367">
    <property type="entry name" value="LRR_CC"/>
    <property type="match status" value="10"/>
</dbReference>